<evidence type="ECO:0000313" key="1">
    <source>
        <dbReference type="EMBL" id="MBD2295278.1"/>
    </source>
</evidence>
<evidence type="ECO:0000313" key="2">
    <source>
        <dbReference type="Proteomes" id="UP000662185"/>
    </source>
</evidence>
<dbReference type="AlphaFoldDB" id="A0A926WIS0"/>
<accession>A0A926WIS0</accession>
<sequence length="61" mass="7000">MKSESEGYIVPFTQNPQYHSVLRHHADMINNGSQESLPEAQDCKDVQQSYHQVIQDLAKDL</sequence>
<organism evidence="1 2">
    <name type="scientific">Anabaena sphaerica FACHB-251</name>
    <dbReference type="NCBI Taxonomy" id="2692883"/>
    <lineage>
        <taxon>Bacteria</taxon>
        <taxon>Bacillati</taxon>
        <taxon>Cyanobacteriota</taxon>
        <taxon>Cyanophyceae</taxon>
        <taxon>Nostocales</taxon>
        <taxon>Nostocaceae</taxon>
        <taxon>Anabaena</taxon>
    </lineage>
</organism>
<dbReference type="RefSeq" id="WP_190562618.1">
    <property type="nucleotide sequence ID" value="NZ_JACJQU010000011.1"/>
</dbReference>
<proteinExistence type="predicted"/>
<keyword evidence="2" id="KW-1185">Reference proteome</keyword>
<protein>
    <submittedName>
        <fullName evidence="1">Uncharacterized protein</fullName>
    </submittedName>
</protein>
<gene>
    <name evidence="1" type="ORF">H6G06_17800</name>
</gene>
<name>A0A926WIS0_9NOST</name>
<dbReference type="EMBL" id="JACJQU010000011">
    <property type="protein sequence ID" value="MBD2295278.1"/>
    <property type="molecule type" value="Genomic_DNA"/>
</dbReference>
<comment type="caution">
    <text evidence="1">The sequence shown here is derived from an EMBL/GenBank/DDBJ whole genome shotgun (WGS) entry which is preliminary data.</text>
</comment>
<dbReference type="Proteomes" id="UP000662185">
    <property type="component" value="Unassembled WGS sequence"/>
</dbReference>
<reference evidence="2" key="1">
    <citation type="journal article" date="2020" name="ISME J.">
        <title>Comparative genomics reveals insights into cyanobacterial evolution and habitat adaptation.</title>
        <authorList>
            <person name="Chen M.Y."/>
            <person name="Teng W.K."/>
            <person name="Zhao L."/>
            <person name="Hu C.X."/>
            <person name="Zhou Y.K."/>
            <person name="Han B.P."/>
            <person name="Song L.R."/>
            <person name="Shu W.S."/>
        </authorList>
    </citation>
    <scope>NUCLEOTIDE SEQUENCE [LARGE SCALE GENOMIC DNA]</scope>
    <source>
        <strain evidence="2">FACHB-251</strain>
    </source>
</reference>